<dbReference type="STRING" id="1777.AWC07_23775"/>
<feature type="compositionally biased region" description="Polar residues" evidence="1">
    <location>
        <begin position="29"/>
        <end position="44"/>
    </location>
</feature>
<organism evidence="2 3">
    <name type="scientific">Mycobacterium gastri</name>
    <dbReference type="NCBI Taxonomy" id="1777"/>
    <lineage>
        <taxon>Bacteria</taxon>
        <taxon>Bacillati</taxon>
        <taxon>Actinomycetota</taxon>
        <taxon>Actinomycetes</taxon>
        <taxon>Mycobacteriales</taxon>
        <taxon>Mycobacteriaceae</taxon>
        <taxon>Mycobacterium</taxon>
    </lineage>
</organism>
<dbReference type="GO" id="GO:0003989">
    <property type="term" value="F:acetyl-CoA carboxylase activity"/>
    <property type="evidence" value="ECO:0007669"/>
    <property type="project" value="InterPro"/>
</dbReference>
<gene>
    <name evidence="2" type="ORF">AWC07_23775</name>
</gene>
<evidence type="ECO:0008006" key="4">
    <source>
        <dbReference type="Google" id="ProtNLM"/>
    </source>
</evidence>
<feature type="compositionally biased region" description="Basic and acidic residues" evidence="1">
    <location>
        <begin position="63"/>
        <end position="78"/>
    </location>
</feature>
<proteinExistence type="predicted"/>
<evidence type="ECO:0000313" key="3">
    <source>
        <dbReference type="Proteomes" id="UP000193738"/>
    </source>
</evidence>
<feature type="compositionally biased region" description="Polar residues" evidence="1">
    <location>
        <begin position="8"/>
        <end position="23"/>
    </location>
</feature>
<accession>A0A1X1VYM6</accession>
<feature type="region of interest" description="Disordered" evidence="1">
    <location>
        <begin position="1"/>
        <end position="78"/>
    </location>
</feature>
<dbReference type="AlphaFoldDB" id="A0A1X1VYM6"/>
<dbReference type="GO" id="GO:0004658">
    <property type="term" value="F:propionyl-CoA carboxylase activity"/>
    <property type="evidence" value="ECO:0007669"/>
    <property type="project" value="InterPro"/>
</dbReference>
<name>A0A1X1VYM6_MYCGS</name>
<dbReference type="Pfam" id="PF13822">
    <property type="entry name" value="ACC_epsilon"/>
    <property type="match status" value="1"/>
</dbReference>
<protein>
    <recommendedName>
        <fullName evidence="4">Acyl-CoA carboxylase subunit epsilon</fullName>
    </recommendedName>
</protein>
<evidence type="ECO:0000313" key="2">
    <source>
        <dbReference type="EMBL" id="ORV75339.1"/>
    </source>
</evidence>
<keyword evidence="3" id="KW-1185">Reference proteome</keyword>
<sequence>MSGASAASDGNETNNQTTVSRVSGASAASDGNETNNQATVSRVSGASAMNERNETSETSTTDRAPHPHEPHIEIVKGHPTDQELAALIAVLGSVSSAPPAPETEPTRWGLPVDKLRFPVFSWQRITLQEMLHMRR</sequence>
<reference evidence="2 3" key="1">
    <citation type="submission" date="2016-01" db="EMBL/GenBank/DDBJ databases">
        <title>The new phylogeny of the genus Mycobacterium.</title>
        <authorList>
            <person name="Tarcisio F."/>
            <person name="Conor M."/>
            <person name="Antonella G."/>
            <person name="Elisabetta G."/>
            <person name="Giulia F.S."/>
            <person name="Sara T."/>
            <person name="Anna F."/>
            <person name="Clotilde B."/>
            <person name="Roberto B."/>
            <person name="Veronica D.S."/>
            <person name="Fabio R."/>
            <person name="Monica P."/>
            <person name="Olivier J."/>
            <person name="Enrico T."/>
            <person name="Nicola S."/>
        </authorList>
    </citation>
    <scope>NUCLEOTIDE SEQUENCE [LARGE SCALE GENOMIC DNA]</scope>
    <source>
        <strain evidence="2 3">DSM 43505</strain>
    </source>
</reference>
<dbReference type="Proteomes" id="UP000193738">
    <property type="component" value="Unassembled WGS sequence"/>
</dbReference>
<dbReference type="EMBL" id="LQOX01000049">
    <property type="protein sequence ID" value="ORV75339.1"/>
    <property type="molecule type" value="Genomic_DNA"/>
</dbReference>
<dbReference type="InterPro" id="IPR032716">
    <property type="entry name" value="ACC_epsilon"/>
</dbReference>
<comment type="caution">
    <text evidence="2">The sequence shown here is derived from an EMBL/GenBank/DDBJ whole genome shotgun (WGS) entry which is preliminary data.</text>
</comment>
<evidence type="ECO:0000256" key="1">
    <source>
        <dbReference type="SAM" id="MobiDB-lite"/>
    </source>
</evidence>